<reference evidence="1 2" key="1">
    <citation type="submission" date="2019-12" db="EMBL/GenBank/DDBJ databases">
        <authorList>
            <person name="Alioto T."/>
            <person name="Alioto T."/>
            <person name="Gomez Garrido J."/>
        </authorList>
    </citation>
    <scope>NUCLEOTIDE SEQUENCE [LARGE SCALE GENOMIC DNA]</scope>
</reference>
<gene>
    <name evidence="1" type="ORF">OLEA9_A013112</name>
</gene>
<name>A0A8S0QSP0_OLEEU</name>
<proteinExistence type="predicted"/>
<evidence type="ECO:0000313" key="1">
    <source>
        <dbReference type="EMBL" id="CAA2968872.1"/>
    </source>
</evidence>
<keyword evidence="2" id="KW-1185">Reference proteome</keyword>
<sequence length="240" mass="27648">MKNSSKGTYYRDPNFDVHTINDEYYNHIEMCLAELIKGDAYTCPTIAKPRSSGKDEPIKDENKKARTFSFDVTKAELIFDKLFKDKQIKLSGKHKLPSSEQIKGKKYCKWYNAWSHLTNNCFVFRHVLQDAIESGRITFEDKKKMAVDENPFPQPLGVNMVTTGFENKLPKFKLVIDDGEEDPGPHSGIFERIKGKEPKKNEDVLCARCKREVSANIEKLGIWQYHHRPSFFPNAQPGRG</sequence>
<dbReference type="AlphaFoldDB" id="A0A8S0QSP0"/>
<dbReference type="OrthoDB" id="913522at2759"/>
<dbReference type="Gramene" id="OE9A013112T1">
    <property type="protein sequence ID" value="OE9A013112C1"/>
    <property type="gene ID" value="OE9A013112"/>
</dbReference>
<evidence type="ECO:0000313" key="2">
    <source>
        <dbReference type="Proteomes" id="UP000594638"/>
    </source>
</evidence>
<dbReference type="Proteomes" id="UP000594638">
    <property type="component" value="Unassembled WGS sequence"/>
</dbReference>
<protein>
    <submittedName>
        <fullName evidence="1">Retrotransposon gag</fullName>
    </submittedName>
</protein>
<comment type="caution">
    <text evidence="1">The sequence shown here is derived from an EMBL/GenBank/DDBJ whole genome shotgun (WGS) entry which is preliminary data.</text>
</comment>
<accession>A0A8S0QSP0</accession>
<organism evidence="1 2">
    <name type="scientific">Olea europaea subsp. europaea</name>
    <dbReference type="NCBI Taxonomy" id="158383"/>
    <lineage>
        <taxon>Eukaryota</taxon>
        <taxon>Viridiplantae</taxon>
        <taxon>Streptophyta</taxon>
        <taxon>Embryophyta</taxon>
        <taxon>Tracheophyta</taxon>
        <taxon>Spermatophyta</taxon>
        <taxon>Magnoliopsida</taxon>
        <taxon>eudicotyledons</taxon>
        <taxon>Gunneridae</taxon>
        <taxon>Pentapetalae</taxon>
        <taxon>asterids</taxon>
        <taxon>lamiids</taxon>
        <taxon>Lamiales</taxon>
        <taxon>Oleaceae</taxon>
        <taxon>Oleeae</taxon>
        <taxon>Olea</taxon>
    </lineage>
</organism>
<dbReference type="EMBL" id="CACTIH010001925">
    <property type="protein sequence ID" value="CAA2968872.1"/>
    <property type="molecule type" value="Genomic_DNA"/>
</dbReference>